<name>A0ACB9PGH1_BAUVA</name>
<comment type="caution">
    <text evidence="1">The sequence shown here is derived from an EMBL/GenBank/DDBJ whole genome shotgun (WGS) entry which is preliminary data.</text>
</comment>
<dbReference type="Proteomes" id="UP000828941">
    <property type="component" value="Chromosome 4"/>
</dbReference>
<protein>
    <submittedName>
        <fullName evidence="1">Uncharacterized protein</fullName>
    </submittedName>
</protein>
<dbReference type="EMBL" id="CM039429">
    <property type="protein sequence ID" value="KAI4347064.1"/>
    <property type="molecule type" value="Genomic_DNA"/>
</dbReference>
<keyword evidence="2" id="KW-1185">Reference proteome</keyword>
<sequence length="112" mass="12403">MEGALSSQFQVPTMMSACHLPTIRSIWRGLTSTNLSLPPRKHVADLRRLNPLSRACPCLVLTATMMFVRFAWKDFIITSLPRGTDDSPAATCTTALHYDLALPIHLLSLLPL</sequence>
<accession>A0ACB9PGH1</accession>
<organism evidence="1 2">
    <name type="scientific">Bauhinia variegata</name>
    <name type="common">Purple orchid tree</name>
    <name type="synonym">Phanera variegata</name>
    <dbReference type="NCBI Taxonomy" id="167791"/>
    <lineage>
        <taxon>Eukaryota</taxon>
        <taxon>Viridiplantae</taxon>
        <taxon>Streptophyta</taxon>
        <taxon>Embryophyta</taxon>
        <taxon>Tracheophyta</taxon>
        <taxon>Spermatophyta</taxon>
        <taxon>Magnoliopsida</taxon>
        <taxon>eudicotyledons</taxon>
        <taxon>Gunneridae</taxon>
        <taxon>Pentapetalae</taxon>
        <taxon>rosids</taxon>
        <taxon>fabids</taxon>
        <taxon>Fabales</taxon>
        <taxon>Fabaceae</taxon>
        <taxon>Cercidoideae</taxon>
        <taxon>Cercideae</taxon>
        <taxon>Bauhiniinae</taxon>
        <taxon>Bauhinia</taxon>
    </lineage>
</organism>
<evidence type="ECO:0000313" key="2">
    <source>
        <dbReference type="Proteomes" id="UP000828941"/>
    </source>
</evidence>
<evidence type="ECO:0000313" key="1">
    <source>
        <dbReference type="EMBL" id="KAI4347064.1"/>
    </source>
</evidence>
<proteinExistence type="predicted"/>
<reference evidence="1 2" key="1">
    <citation type="journal article" date="2022" name="DNA Res.">
        <title>Chromosomal-level genome assembly of the orchid tree Bauhinia variegata (Leguminosae; Cercidoideae) supports the allotetraploid origin hypothesis of Bauhinia.</title>
        <authorList>
            <person name="Zhong Y."/>
            <person name="Chen Y."/>
            <person name="Zheng D."/>
            <person name="Pang J."/>
            <person name="Liu Y."/>
            <person name="Luo S."/>
            <person name="Meng S."/>
            <person name="Qian L."/>
            <person name="Wei D."/>
            <person name="Dai S."/>
            <person name="Zhou R."/>
        </authorList>
    </citation>
    <scope>NUCLEOTIDE SEQUENCE [LARGE SCALE GENOMIC DNA]</scope>
    <source>
        <strain evidence="1">BV-YZ2020</strain>
    </source>
</reference>
<gene>
    <name evidence="1" type="ORF">L6164_007913</name>
</gene>